<evidence type="ECO:0000313" key="2">
    <source>
        <dbReference type="EMBL" id="TGL00340.1"/>
    </source>
</evidence>
<protein>
    <submittedName>
        <fullName evidence="2">DUF3995 domain-containing protein</fullName>
    </submittedName>
</protein>
<keyword evidence="1" id="KW-0812">Transmembrane</keyword>
<proteinExistence type="predicted"/>
<dbReference type="RefSeq" id="WP_135571974.1">
    <property type="nucleotide sequence ID" value="NZ_RQFN01000024.1"/>
</dbReference>
<keyword evidence="3" id="KW-1185">Reference proteome</keyword>
<feature type="transmembrane region" description="Helical" evidence="1">
    <location>
        <begin position="124"/>
        <end position="141"/>
    </location>
</feature>
<dbReference type="Proteomes" id="UP000297465">
    <property type="component" value="Unassembled WGS sequence"/>
</dbReference>
<keyword evidence="1" id="KW-1133">Transmembrane helix</keyword>
<evidence type="ECO:0000313" key="3">
    <source>
        <dbReference type="Proteomes" id="UP000297465"/>
    </source>
</evidence>
<accession>A0ABY2LMG1</accession>
<dbReference type="Pfam" id="PF13160">
    <property type="entry name" value="DUF3995"/>
    <property type="match status" value="1"/>
</dbReference>
<feature type="transmembrane region" description="Helical" evidence="1">
    <location>
        <begin position="49"/>
        <end position="72"/>
    </location>
</feature>
<evidence type="ECO:0000256" key="1">
    <source>
        <dbReference type="SAM" id="Phobius"/>
    </source>
</evidence>
<gene>
    <name evidence="2" type="ORF">EHQ31_16180</name>
</gene>
<reference evidence="3" key="1">
    <citation type="journal article" date="2019" name="PLoS Negl. Trop. Dis.">
        <title>Revisiting the worldwide diversity of Leptospira species in the environment.</title>
        <authorList>
            <person name="Vincent A.T."/>
            <person name="Schiettekatte O."/>
            <person name="Bourhy P."/>
            <person name="Veyrier F.J."/>
            <person name="Picardeau M."/>
        </authorList>
    </citation>
    <scope>NUCLEOTIDE SEQUENCE [LARGE SCALE GENOMIC DNA]</scope>
    <source>
        <strain evidence="3">201800278</strain>
    </source>
</reference>
<sequence>MTPIAITSSLLLLFLAAIHVYWGFGGLWPGKNKQELIDLVFGKGDRFPAPFMCLLVAIFLFFFSLLPILWILKTKLSLDGKMIFRLRILLTIVSLIFLLRGLLAYFPFITKQWKPIFVYYTKRIYNPLCISIGLVLLIQILI</sequence>
<name>A0ABY2LMG1_9LEPT</name>
<dbReference type="InterPro" id="IPR025058">
    <property type="entry name" value="DUF3995"/>
</dbReference>
<keyword evidence="1" id="KW-0472">Membrane</keyword>
<feature type="transmembrane region" description="Helical" evidence="1">
    <location>
        <begin position="84"/>
        <end position="104"/>
    </location>
</feature>
<organism evidence="2 3">
    <name type="scientific">Leptospira montravelensis</name>
    <dbReference type="NCBI Taxonomy" id="2484961"/>
    <lineage>
        <taxon>Bacteria</taxon>
        <taxon>Pseudomonadati</taxon>
        <taxon>Spirochaetota</taxon>
        <taxon>Spirochaetia</taxon>
        <taxon>Leptospirales</taxon>
        <taxon>Leptospiraceae</taxon>
        <taxon>Leptospira</taxon>
    </lineage>
</organism>
<comment type="caution">
    <text evidence="2">The sequence shown here is derived from an EMBL/GenBank/DDBJ whole genome shotgun (WGS) entry which is preliminary data.</text>
</comment>
<dbReference type="EMBL" id="RQFO01000017">
    <property type="protein sequence ID" value="TGL00340.1"/>
    <property type="molecule type" value="Genomic_DNA"/>
</dbReference>